<dbReference type="Proteomes" id="UP000192731">
    <property type="component" value="Unassembled WGS sequence"/>
</dbReference>
<protein>
    <recommendedName>
        <fullName evidence="3">DUF3243 domain-containing protein</fullName>
    </recommendedName>
</protein>
<name>A0A1W1V8G3_DESTI</name>
<evidence type="ECO:0000313" key="1">
    <source>
        <dbReference type="EMBL" id="SMB89294.1"/>
    </source>
</evidence>
<accession>A0A1W1V8G3</accession>
<dbReference type="AlphaFoldDB" id="A0A1W1V8G3"/>
<dbReference type="EMBL" id="FWWT01000016">
    <property type="protein sequence ID" value="SMB89294.1"/>
    <property type="molecule type" value="Genomic_DNA"/>
</dbReference>
<dbReference type="OrthoDB" id="2382009at2"/>
<sequence>MFNNKKGLGLDDFPEEVQDVIKDGKKHGVTDEMMSKGMVSIGNMMAKFVKPDSPEEALIKEMWQVADDEEKSTMANLVLKVGKDK</sequence>
<dbReference type="InterPro" id="IPR021637">
    <property type="entry name" value="DUF3243"/>
</dbReference>
<keyword evidence="2" id="KW-1185">Reference proteome</keyword>
<evidence type="ECO:0008006" key="3">
    <source>
        <dbReference type="Google" id="ProtNLM"/>
    </source>
</evidence>
<reference evidence="1 2" key="1">
    <citation type="submission" date="2017-04" db="EMBL/GenBank/DDBJ databases">
        <authorList>
            <person name="Afonso C.L."/>
            <person name="Miller P.J."/>
            <person name="Scott M.A."/>
            <person name="Spackman E."/>
            <person name="Goraichik I."/>
            <person name="Dimitrov K.M."/>
            <person name="Suarez D.L."/>
            <person name="Swayne D.E."/>
        </authorList>
    </citation>
    <scope>NUCLEOTIDE SEQUENCE [LARGE SCALE GENOMIC DNA]</scope>
    <source>
        <strain evidence="1 2">DSM 11270</strain>
    </source>
</reference>
<evidence type="ECO:0000313" key="2">
    <source>
        <dbReference type="Proteomes" id="UP000192731"/>
    </source>
</evidence>
<gene>
    <name evidence="1" type="ORF">SAMN00017405_0590</name>
</gene>
<dbReference type="Gene3D" id="1.10.760.20">
    <property type="entry name" value="Protein of unknown function DUF3243"/>
    <property type="match status" value="1"/>
</dbReference>
<dbReference type="Pfam" id="PF11588">
    <property type="entry name" value="DUF3243"/>
    <property type="match status" value="1"/>
</dbReference>
<dbReference type="STRING" id="656914.SAMN00017405_0590"/>
<dbReference type="InterPro" id="IPR038292">
    <property type="entry name" value="YmfJ/YflH_sf"/>
</dbReference>
<proteinExistence type="predicted"/>
<organism evidence="1 2">
    <name type="scientific">Desulfonispora thiosulfatigenes DSM 11270</name>
    <dbReference type="NCBI Taxonomy" id="656914"/>
    <lineage>
        <taxon>Bacteria</taxon>
        <taxon>Bacillati</taxon>
        <taxon>Bacillota</taxon>
        <taxon>Clostridia</taxon>
        <taxon>Eubacteriales</taxon>
        <taxon>Peptococcaceae</taxon>
        <taxon>Desulfonispora</taxon>
    </lineage>
</organism>
<dbReference type="RefSeq" id="WP_159446287.1">
    <property type="nucleotide sequence ID" value="NZ_FWWT01000016.1"/>
</dbReference>